<evidence type="ECO:0000256" key="3">
    <source>
        <dbReference type="ARBA" id="ARBA00022670"/>
    </source>
</evidence>
<accession>A0A2T6BZW1</accession>
<dbReference type="GO" id="GO:0006508">
    <property type="term" value="P:proteolysis"/>
    <property type="evidence" value="ECO:0007669"/>
    <property type="project" value="UniProtKB-KW"/>
</dbReference>
<gene>
    <name evidence="9" type="ORF">C8N46_104243</name>
</gene>
<evidence type="ECO:0000256" key="6">
    <source>
        <dbReference type="ARBA" id="ARBA00023049"/>
    </source>
</evidence>
<dbReference type="SUPFAM" id="SSF53187">
    <property type="entry name" value="Zn-dependent exopeptidases"/>
    <property type="match status" value="1"/>
</dbReference>
<sequence>MHTHPLANWYRSHFETQLHGRYITLDAIFPLLQKLPSHNNVQQIGTSVLHRPIHSLTIGNGEKKILMWSQMHGNESTTTKAVFDLLHFLNDDSEASRAILANCTLCVIPMLNPDGAQAYTRVNANEIDLNRDAQALSQPESVVLKAVFDEFQPDYCFNLHGQRTIFSAGNHDKSAIVSFLTPSEDEQRSVTPNRQKSMEIIVRMNEMLQKLIPNHVGRYDDGFNLNCVGDTFQSLGIPTVLFEAGHFPGDYQREKTRELIFYALIEAIQYISSTEITGAYTDAYFQIPENKKQHYDIILKNVQTEQNEVLDLGIMYKEVLKNGKIHFEPYIEDKKILKKSFAHKIIDFQDTIAQKYIFQSFSLEDQVIEYLRKFNKIDN</sequence>
<dbReference type="OrthoDB" id="1119199at2"/>
<keyword evidence="4" id="KW-0378">Hydrolase</keyword>
<feature type="domain" description="Peptidase M14" evidence="8">
    <location>
        <begin position="11"/>
        <end position="271"/>
    </location>
</feature>
<evidence type="ECO:0000259" key="8">
    <source>
        <dbReference type="PROSITE" id="PS52035"/>
    </source>
</evidence>
<organism evidence="9 10">
    <name type="scientific">Kordia periserrulae</name>
    <dbReference type="NCBI Taxonomy" id="701523"/>
    <lineage>
        <taxon>Bacteria</taxon>
        <taxon>Pseudomonadati</taxon>
        <taxon>Bacteroidota</taxon>
        <taxon>Flavobacteriia</taxon>
        <taxon>Flavobacteriales</taxon>
        <taxon>Flavobacteriaceae</taxon>
        <taxon>Kordia</taxon>
    </lineage>
</organism>
<name>A0A2T6BZW1_9FLAO</name>
<dbReference type="InterPro" id="IPR000834">
    <property type="entry name" value="Peptidase_M14"/>
</dbReference>
<dbReference type="Pfam" id="PF00246">
    <property type="entry name" value="Peptidase_M14"/>
    <property type="match status" value="1"/>
</dbReference>
<dbReference type="PROSITE" id="PS52035">
    <property type="entry name" value="PEPTIDASE_M14"/>
    <property type="match status" value="1"/>
</dbReference>
<evidence type="ECO:0000313" key="10">
    <source>
        <dbReference type="Proteomes" id="UP000244090"/>
    </source>
</evidence>
<dbReference type="GO" id="GO:0008270">
    <property type="term" value="F:zinc ion binding"/>
    <property type="evidence" value="ECO:0007669"/>
    <property type="project" value="InterPro"/>
</dbReference>
<keyword evidence="10" id="KW-1185">Reference proteome</keyword>
<dbReference type="PANTHER" id="PTHR11705:SF143">
    <property type="entry name" value="SLL0236 PROTEIN"/>
    <property type="match status" value="1"/>
</dbReference>
<proteinExistence type="inferred from homology"/>
<evidence type="ECO:0000256" key="5">
    <source>
        <dbReference type="ARBA" id="ARBA00022833"/>
    </source>
</evidence>
<dbReference type="AlphaFoldDB" id="A0A2T6BZW1"/>
<comment type="similarity">
    <text evidence="2 7">Belongs to the peptidase M14 family.</text>
</comment>
<keyword evidence="5" id="KW-0862">Zinc</keyword>
<evidence type="ECO:0000256" key="1">
    <source>
        <dbReference type="ARBA" id="ARBA00001947"/>
    </source>
</evidence>
<evidence type="ECO:0000256" key="7">
    <source>
        <dbReference type="PROSITE-ProRule" id="PRU01379"/>
    </source>
</evidence>
<dbReference type="GO" id="GO:0004181">
    <property type="term" value="F:metallocarboxypeptidase activity"/>
    <property type="evidence" value="ECO:0007669"/>
    <property type="project" value="InterPro"/>
</dbReference>
<evidence type="ECO:0000313" key="9">
    <source>
        <dbReference type="EMBL" id="PTX61600.1"/>
    </source>
</evidence>
<dbReference type="EMBL" id="QBKT01000004">
    <property type="protein sequence ID" value="PTX61600.1"/>
    <property type="molecule type" value="Genomic_DNA"/>
</dbReference>
<dbReference type="Gene3D" id="3.40.630.10">
    <property type="entry name" value="Zn peptidases"/>
    <property type="match status" value="1"/>
</dbReference>
<feature type="active site" description="Proton donor/acceptor" evidence="7">
    <location>
        <position position="243"/>
    </location>
</feature>
<dbReference type="GO" id="GO:0005615">
    <property type="term" value="C:extracellular space"/>
    <property type="evidence" value="ECO:0007669"/>
    <property type="project" value="TreeGrafter"/>
</dbReference>
<dbReference type="CDD" id="cd06239">
    <property type="entry name" value="M14-like"/>
    <property type="match status" value="1"/>
</dbReference>
<keyword evidence="3" id="KW-0645">Protease</keyword>
<keyword evidence="9" id="KW-0121">Carboxypeptidase</keyword>
<protein>
    <submittedName>
        <fullName evidence="9">Zinc carboxypeptidase</fullName>
    </submittedName>
</protein>
<comment type="cofactor">
    <cofactor evidence="1">
        <name>Zn(2+)</name>
        <dbReference type="ChEBI" id="CHEBI:29105"/>
    </cofactor>
</comment>
<dbReference type="PANTHER" id="PTHR11705">
    <property type="entry name" value="PROTEASE FAMILY M14 CARBOXYPEPTIDASE A,B"/>
    <property type="match status" value="1"/>
</dbReference>
<reference evidence="9 10" key="1">
    <citation type="submission" date="2018-04" db="EMBL/GenBank/DDBJ databases">
        <title>Genomic Encyclopedia of Archaeal and Bacterial Type Strains, Phase II (KMG-II): from individual species to whole genera.</title>
        <authorList>
            <person name="Goeker M."/>
        </authorList>
    </citation>
    <scope>NUCLEOTIDE SEQUENCE [LARGE SCALE GENOMIC DNA]</scope>
    <source>
        <strain evidence="9 10">DSM 25731</strain>
    </source>
</reference>
<dbReference type="Proteomes" id="UP000244090">
    <property type="component" value="Unassembled WGS sequence"/>
</dbReference>
<comment type="caution">
    <text evidence="9">The sequence shown here is derived from an EMBL/GenBank/DDBJ whole genome shotgun (WGS) entry which is preliminary data.</text>
</comment>
<evidence type="ECO:0000256" key="2">
    <source>
        <dbReference type="ARBA" id="ARBA00005988"/>
    </source>
</evidence>
<keyword evidence="6" id="KW-0482">Metalloprotease</keyword>
<dbReference type="RefSeq" id="WP_108114818.1">
    <property type="nucleotide sequence ID" value="NZ_QBKT01000004.1"/>
</dbReference>
<evidence type="ECO:0000256" key="4">
    <source>
        <dbReference type="ARBA" id="ARBA00022801"/>
    </source>
</evidence>